<dbReference type="Gene3D" id="3.40.630.30">
    <property type="match status" value="1"/>
</dbReference>
<dbReference type="PROSITE" id="PS51186">
    <property type="entry name" value="GNAT"/>
    <property type="match status" value="1"/>
</dbReference>
<evidence type="ECO:0000259" key="1">
    <source>
        <dbReference type="PROSITE" id="PS51186"/>
    </source>
</evidence>
<dbReference type="SUPFAM" id="SSF55729">
    <property type="entry name" value="Acyl-CoA N-acyltransferases (Nat)"/>
    <property type="match status" value="1"/>
</dbReference>
<dbReference type="RefSeq" id="WP_379999134.1">
    <property type="nucleotide sequence ID" value="NZ_JBHSGN010000111.1"/>
</dbReference>
<dbReference type="InterPro" id="IPR025685">
    <property type="entry name" value="YoaP-like_dom"/>
</dbReference>
<dbReference type="Proteomes" id="UP001596023">
    <property type="component" value="Unassembled WGS sequence"/>
</dbReference>
<feature type="domain" description="N-acetyltransferase" evidence="1">
    <location>
        <begin position="1"/>
        <end position="158"/>
    </location>
</feature>
<keyword evidence="2" id="KW-0808">Transferase</keyword>
<evidence type="ECO:0000313" key="2">
    <source>
        <dbReference type="EMBL" id="MFC4675681.1"/>
    </source>
</evidence>
<gene>
    <name evidence="2" type="ORF">ACFO6W_18490</name>
</gene>
<keyword evidence="3" id="KW-1185">Reference proteome</keyword>
<dbReference type="EC" id="2.3.1.-" evidence="2"/>
<dbReference type="EMBL" id="JBHSGN010000111">
    <property type="protein sequence ID" value="MFC4675681.1"/>
    <property type="molecule type" value="Genomic_DNA"/>
</dbReference>
<proteinExistence type="predicted"/>
<dbReference type="CDD" id="cd04301">
    <property type="entry name" value="NAT_SF"/>
    <property type="match status" value="1"/>
</dbReference>
<organism evidence="2 3">
    <name type="scientific">Dysgonomonas termitidis</name>
    <dbReference type="NCBI Taxonomy" id="1516126"/>
    <lineage>
        <taxon>Bacteria</taxon>
        <taxon>Pseudomonadati</taxon>
        <taxon>Bacteroidota</taxon>
        <taxon>Bacteroidia</taxon>
        <taxon>Bacteroidales</taxon>
        <taxon>Dysgonomonadaceae</taxon>
        <taxon>Dysgonomonas</taxon>
    </lineage>
</organism>
<dbReference type="Pfam" id="PF14268">
    <property type="entry name" value="YoaP"/>
    <property type="match status" value="1"/>
</dbReference>
<sequence length="252" mass="28173">MNIITLSPGNIATEHICCSISSKSTETGVAAKKEWLSCRMQEGLRFKKLDARGKVFIEYIPAVNAWVPIMADGYLYINCFWVSGSFKGKGYGKQLLAGCEADALKNGYKGVVLIVGQKKKPFLSDKAFMLCHGYEISDSCPPFFELAVKRFDKDAPLPRFNDSARKGMGDGIKGIDIFYTAQCPFTVPYTKLLEPVILASDYPVRLHQITTKEMAQNHLAPVTSYCVFINGKFFTNEILTPDKLKRIIENEQ</sequence>
<protein>
    <submittedName>
        <fullName evidence="2">GNAT family N-acetyltransferase</fullName>
        <ecNumber evidence="2">2.3.1.-</ecNumber>
    </submittedName>
</protein>
<dbReference type="InterPro" id="IPR000182">
    <property type="entry name" value="GNAT_dom"/>
</dbReference>
<reference evidence="3" key="1">
    <citation type="journal article" date="2019" name="Int. J. Syst. Evol. Microbiol.">
        <title>The Global Catalogue of Microorganisms (GCM) 10K type strain sequencing project: providing services to taxonomists for standard genome sequencing and annotation.</title>
        <authorList>
            <consortium name="The Broad Institute Genomics Platform"/>
            <consortium name="The Broad Institute Genome Sequencing Center for Infectious Disease"/>
            <person name="Wu L."/>
            <person name="Ma J."/>
        </authorList>
    </citation>
    <scope>NUCLEOTIDE SEQUENCE [LARGE SCALE GENOMIC DNA]</scope>
    <source>
        <strain evidence="3">CCUG 66188</strain>
    </source>
</reference>
<keyword evidence="2" id="KW-0012">Acyltransferase</keyword>
<name>A0ABV9L145_9BACT</name>
<evidence type="ECO:0000313" key="3">
    <source>
        <dbReference type="Proteomes" id="UP001596023"/>
    </source>
</evidence>
<dbReference type="GO" id="GO:0016746">
    <property type="term" value="F:acyltransferase activity"/>
    <property type="evidence" value="ECO:0007669"/>
    <property type="project" value="UniProtKB-KW"/>
</dbReference>
<dbReference type="Pfam" id="PF00583">
    <property type="entry name" value="Acetyltransf_1"/>
    <property type="match status" value="1"/>
</dbReference>
<dbReference type="InterPro" id="IPR016181">
    <property type="entry name" value="Acyl_CoA_acyltransferase"/>
</dbReference>
<accession>A0ABV9L145</accession>
<comment type="caution">
    <text evidence="2">The sequence shown here is derived from an EMBL/GenBank/DDBJ whole genome shotgun (WGS) entry which is preliminary data.</text>
</comment>